<dbReference type="EMBL" id="FZQP02006887">
    <property type="protein sequence ID" value="VVD04744.1"/>
    <property type="molecule type" value="Genomic_DNA"/>
</dbReference>
<evidence type="ECO:0000313" key="1">
    <source>
        <dbReference type="EMBL" id="VVD04744.1"/>
    </source>
</evidence>
<protein>
    <submittedName>
        <fullName evidence="1">Uncharacterized protein</fullName>
    </submittedName>
</protein>
<keyword evidence="2" id="KW-1185">Reference proteome</keyword>
<gene>
    <name evidence="1" type="ORF">LSINAPIS_LOCUS14432</name>
</gene>
<evidence type="ECO:0000313" key="2">
    <source>
        <dbReference type="Proteomes" id="UP000324832"/>
    </source>
</evidence>
<dbReference type="OrthoDB" id="8181742at2759"/>
<dbReference type="AlphaFoldDB" id="A0A5E4R434"/>
<name>A0A5E4R434_9NEOP</name>
<proteinExistence type="predicted"/>
<dbReference type="Proteomes" id="UP000324832">
    <property type="component" value="Unassembled WGS sequence"/>
</dbReference>
<organism evidence="1 2">
    <name type="scientific">Leptidea sinapis</name>
    <dbReference type="NCBI Taxonomy" id="189913"/>
    <lineage>
        <taxon>Eukaryota</taxon>
        <taxon>Metazoa</taxon>
        <taxon>Ecdysozoa</taxon>
        <taxon>Arthropoda</taxon>
        <taxon>Hexapoda</taxon>
        <taxon>Insecta</taxon>
        <taxon>Pterygota</taxon>
        <taxon>Neoptera</taxon>
        <taxon>Endopterygota</taxon>
        <taxon>Lepidoptera</taxon>
        <taxon>Glossata</taxon>
        <taxon>Ditrysia</taxon>
        <taxon>Papilionoidea</taxon>
        <taxon>Pieridae</taxon>
        <taxon>Dismorphiinae</taxon>
        <taxon>Leptidea</taxon>
    </lineage>
</organism>
<sequence>MKYILFVDPIRQEEIEKFYEACQIHREYYRGYPKRYHPLEYFRERQYAYQCPPEMSETYLTFPSYHLKYKQPTVLGTITGRTSGFPQLPNRNLAPRYNKPSCKAYIR</sequence>
<accession>A0A5E4R434</accession>
<reference evidence="1 2" key="1">
    <citation type="submission" date="2017-07" db="EMBL/GenBank/DDBJ databases">
        <authorList>
            <person name="Talla V."/>
            <person name="Backstrom N."/>
        </authorList>
    </citation>
    <scope>NUCLEOTIDE SEQUENCE [LARGE SCALE GENOMIC DNA]</scope>
</reference>